<dbReference type="Gene3D" id="3.90.75.20">
    <property type="match status" value="1"/>
</dbReference>
<reference evidence="2" key="1">
    <citation type="journal article" date="2015" name="Nature">
        <title>Complex archaea that bridge the gap between prokaryotes and eukaryotes.</title>
        <authorList>
            <person name="Spang A."/>
            <person name="Saw J.H."/>
            <person name="Jorgensen S.L."/>
            <person name="Zaremba-Niedzwiedzka K."/>
            <person name="Martijn J."/>
            <person name="Lind A.E."/>
            <person name="van Eijk R."/>
            <person name="Schleper C."/>
            <person name="Guy L."/>
            <person name="Ettema T.J."/>
        </authorList>
    </citation>
    <scope>NUCLEOTIDE SEQUENCE</scope>
</reference>
<gene>
    <name evidence="2" type="ORF">LCGC14_2081760</name>
</gene>
<sequence length="168" mass="19774">MPYQRWRAADRRRLRRLYADTPSKELAELLGYTVSAIHNKARTLGLRNRQHWQPLGSLATDRHGYTIRKMTETGKTCDWVSLHRLLWTEAHGPVPVGHYVRFKDGNKRNITLENLELVSVRENMLRNTIQRYPPELKKTMFLAARVRRKIGEKLTRERREGADEKQTG</sequence>
<dbReference type="InterPro" id="IPR003615">
    <property type="entry name" value="HNH_nuc"/>
</dbReference>
<name>A0A0F9HCE2_9ZZZZ</name>
<comment type="caution">
    <text evidence="2">The sequence shown here is derived from an EMBL/GenBank/DDBJ whole genome shotgun (WGS) entry which is preliminary data.</text>
</comment>
<protein>
    <recommendedName>
        <fullName evidence="1">HNH nuclease domain-containing protein</fullName>
    </recommendedName>
</protein>
<dbReference type="SUPFAM" id="SSF54060">
    <property type="entry name" value="His-Me finger endonucleases"/>
    <property type="match status" value="1"/>
</dbReference>
<evidence type="ECO:0000259" key="1">
    <source>
        <dbReference type="Pfam" id="PF13392"/>
    </source>
</evidence>
<dbReference type="EMBL" id="LAZR01025174">
    <property type="protein sequence ID" value="KKL72752.1"/>
    <property type="molecule type" value="Genomic_DNA"/>
</dbReference>
<evidence type="ECO:0000313" key="2">
    <source>
        <dbReference type="EMBL" id="KKL72752.1"/>
    </source>
</evidence>
<proteinExistence type="predicted"/>
<dbReference type="InterPro" id="IPR044925">
    <property type="entry name" value="His-Me_finger_sf"/>
</dbReference>
<dbReference type="AlphaFoldDB" id="A0A0F9HCE2"/>
<organism evidence="2">
    <name type="scientific">marine sediment metagenome</name>
    <dbReference type="NCBI Taxonomy" id="412755"/>
    <lineage>
        <taxon>unclassified sequences</taxon>
        <taxon>metagenomes</taxon>
        <taxon>ecological metagenomes</taxon>
    </lineage>
</organism>
<accession>A0A0F9HCE2</accession>
<feature type="domain" description="HNH nuclease" evidence="1">
    <location>
        <begin position="82"/>
        <end position="124"/>
    </location>
</feature>
<dbReference type="Pfam" id="PF13392">
    <property type="entry name" value="HNH_3"/>
    <property type="match status" value="1"/>
</dbReference>